<evidence type="ECO:0000313" key="2">
    <source>
        <dbReference type="Proteomes" id="UP000076532"/>
    </source>
</evidence>
<protein>
    <recommendedName>
        <fullName evidence="3">F-box domain-containing protein</fullName>
    </recommendedName>
</protein>
<dbReference type="InterPro" id="IPR036047">
    <property type="entry name" value="F-box-like_dom_sf"/>
</dbReference>
<dbReference type="OrthoDB" id="3063971at2759"/>
<dbReference type="EMBL" id="KV418204">
    <property type="protein sequence ID" value="KZP02992.1"/>
    <property type="molecule type" value="Genomic_DNA"/>
</dbReference>
<sequence length="109" mass="12335">NLDSNLVLPSSQTDVIASSISSALRDVLQLDQDILRLENTLHELCRKRDEMHSFVMAHKALVSPIRRVPPEIITEVFLYSAEGNLESPIFLASICSRWRSIALSSPQFW</sequence>
<evidence type="ECO:0000313" key="1">
    <source>
        <dbReference type="EMBL" id="KZP02992.1"/>
    </source>
</evidence>
<dbReference type="SUPFAM" id="SSF81383">
    <property type="entry name" value="F-box domain"/>
    <property type="match status" value="1"/>
</dbReference>
<organism evidence="1 2">
    <name type="scientific">Athelia psychrophila</name>
    <dbReference type="NCBI Taxonomy" id="1759441"/>
    <lineage>
        <taxon>Eukaryota</taxon>
        <taxon>Fungi</taxon>
        <taxon>Dikarya</taxon>
        <taxon>Basidiomycota</taxon>
        <taxon>Agaricomycotina</taxon>
        <taxon>Agaricomycetes</taxon>
        <taxon>Agaricomycetidae</taxon>
        <taxon>Atheliales</taxon>
        <taxon>Atheliaceae</taxon>
        <taxon>Athelia</taxon>
    </lineage>
</organism>
<name>A0A167TJ55_9AGAM</name>
<gene>
    <name evidence="1" type="ORF">FIBSPDRAFT_685651</name>
</gene>
<feature type="non-terminal residue" evidence="1">
    <location>
        <position position="109"/>
    </location>
</feature>
<dbReference type="Proteomes" id="UP000076532">
    <property type="component" value="Unassembled WGS sequence"/>
</dbReference>
<proteinExistence type="predicted"/>
<keyword evidence="2" id="KW-1185">Reference proteome</keyword>
<evidence type="ECO:0008006" key="3">
    <source>
        <dbReference type="Google" id="ProtNLM"/>
    </source>
</evidence>
<reference evidence="1 2" key="1">
    <citation type="journal article" date="2016" name="Mol. Biol. Evol.">
        <title>Comparative Genomics of Early-Diverging Mushroom-Forming Fungi Provides Insights into the Origins of Lignocellulose Decay Capabilities.</title>
        <authorList>
            <person name="Nagy L.G."/>
            <person name="Riley R."/>
            <person name="Tritt A."/>
            <person name="Adam C."/>
            <person name="Daum C."/>
            <person name="Floudas D."/>
            <person name="Sun H."/>
            <person name="Yadav J.S."/>
            <person name="Pangilinan J."/>
            <person name="Larsson K.H."/>
            <person name="Matsuura K."/>
            <person name="Barry K."/>
            <person name="Labutti K."/>
            <person name="Kuo R."/>
            <person name="Ohm R.A."/>
            <person name="Bhattacharya S.S."/>
            <person name="Shirouzu T."/>
            <person name="Yoshinaga Y."/>
            <person name="Martin F.M."/>
            <person name="Grigoriev I.V."/>
            <person name="Hibbett D.S."/>
        </authorList>
    </citation>
    <scope>NUCLEOTIDE SEQUENCE [LARGE SCALE GENOMIC DNA]</scope>
    <source>
        <strain evidence="1 2">CBS 109695</strain>
    </source>
</reference>
<dbReference type="AlphaFoldDB" id="A0A167TJ55"/>
<accession>A0A167TJ55</accession>
<feature type="non-terminal residue" evidence="1">
    <location>
        <position position="1"/>
    </location>
</feature>